<reference evidence="2" key="1">
    <citation type="submission" date="2022-10" db="EMBL/GenBank/DDBJ databases">
        <authorList>
            <person name="Chen Y."/>
            <person name="Dougan E. K."/>
            <person name="Chan C."/>
            <person name="Rhodes N."/>
            <person name="Thang M."/>
        </authorList>
    </citation>
    <scope>NUCLEOTIDE SEQUENCE</scope>
</reference>
<dbReference type="EMBL" id="CAMXCT030001672">
    <property type="protein sequence ID" value="CAL4779441.1"/>
    <property type="molecule type" value="Genomic_DNA"/>
</dbReference>
<dbReference type="PANTHER" id="PTHR42840">
    <property type="entry name" value="NAD(P)-BINDING ROSSMANN-FOLD SUPERFAMILY PROTEIN-RELATED"/>
    <property type="match status" value="1"/>
</dbReference>
<dbReference type="InterPro" id="IPR036291">
    <property type="entry name" value="NAD(P)-bd_dom_sf"/>
</dbReference>
<dbReference type="GO" id="GO:0000166">
    <property type="term" value="F:nucleotide binding"/>
    <property type="evidence" value="ECO:0007669"/>
    <property type="project" value="InterPro"/>
</dbReference>
<dbReference type="OrthoDB" id="444468at2759"/>
<dbReference type="EMBL" id="CAMXCT020001672">
    <property type="protein sequence ID" value="CAL1145504.1"/>
    <property type="molecule type" value="Genomic_DNA"/>
</dbReference>
<dbReference type="InterPro" id="IPR000683">
    <property type="entry name" value="Gfo/Idh/MocA-like_OxRdtase_N"/>
</dbReference>
<dbReference type="GO" id="GO:0006740">
    <property type="term" value="P:NADPH regeneration"/>
    <property type="evidence" value="ECO:0007669"/>
    <property type="project" value="TreeGrafter"/>
</dbReference>
<dbReference type="Gene3D" id="3.30.360.10">
    <property type="entry name" value="Dihydrodipicolinate Reductase, domain 2"/>
    <property type="match status" value="1"/>
</dbReference>
<accession>A0A9P1CHL6</accession>
<dbReference type="Gene3D" id="3.40.50.720">
    <property type="entry name" value="NAD(P)-binding Rossmann-like Domain"/>
    <property type="match status" value="1"/>
</dbReference>
<comment type="caution">
    <text evidence="2">The sequence shown here is derived from an EMBL/GenBank/DDBJ whole genome shotgun (WGS) entry which is preliminary data.</text>
</comment>
<evidence type="ECO:0000313" key="3">
    <source>
        <dbReference type="EMBL" id="CAL4779441.1"/>
    </source>
</evidence>
<name>A0A9P1CHL6_9DINO</name>
<organism evidence="2">
    <name type="scientific">Cladocopium goreaui</name>
    <dbReference type="NCBI Taxonomy" id="2562237"/>
    <lineage>
        <taxon>Eukaryota</taxon>
        <taxon>Sar</taxon>
        <taxon>Alveolata</taxon>
        <taxon>Dinophyceae</taxon>
        <taxon>Suessiales</taxon>
        <taxon>Symbiodiniaceae</taxon>
        <taxon>Cladocopium</taxon>
    </lineage>
</organism>
<dbReference type="SUPFAM" id="SSF55347">
    <property type="entry name" value="Glyceraldehyde-3-phosphate dehydrogenase-like, C-terminal domain"/>
    <property type="match status" value="1"/>
</dbReference>
<evidence type="ECO:0000259" key="1">
    <source>
        <dbReference type="Pfam" id="PF01408"/>
    </source>
</evidence>
<dbReference type="AlphaFoldDB" id="A0A9P1CHL6"/>
<sequence length="416" mass="46025">MAYLNATKGPNAILFGTGEYTTGLTPSGQAKSDKSLGVVGLTFFDLRARGKIGDRIALVGTSAEKESKIRDHFRDNLTFTNIGSKEFEFFPKSGKNPKAYEEAIKAFTPGDVCTVFTPDDTHFEICKAALQGGLHVLVTKPMVKTLAQHKELVGIAKEKGVLLQIEVHKRFDPIYNDARQRLQTLGNFGYFTSFMSQPKMQLETFRDWAGISSDISYYLNSHHVDFHVWAMQGIAKPVSVYATASTGTAEKILGRPCEDTITLNVVWQNHSGSTGHALYTSSWTASKSDVHSQQRFFCQMETAEVTVDQAHRGYYVAEDGVGFNSCNPLFIRNKPDSMGRYVGQGCYGYITFERFVEAASAITKGSAKPSDFDTELPTGYSTLQVTAILEAGRKSLDENRVVTIIYDDQGEVDRLD</sequence>
<evidence type="ECO:0000313" key="4">
    <source>
        <dbReference type="Proteomes" id="UP001152797"/>
    </source>
</evidence>
<dbReference type="Proteomes" id="UP001152797">
    <property type="component" value="Unassembled WGS sequence"/>
</dbReference>
<keyword evidence="4" id="KW-1185">Reference proteome</keyword>
<protein>
    <submittedName>
        <fullName evidence="3">Gfo/Idh/MocA-like oxidoreductase N-terminal domain-containing protein</fullName>
    </submittedName>
</protein>
<reference evidence="3 4" key="2">
    <citation type="submission" date="2024-05" db="EMBL/GenBank/DDBJ databases">
        <authorList>
            <person name="Chen Y."/>
            <person name="Shah S."/>
            <person name="Dougan E. K."/>
            <person name="Thang M."/>
            <person name="Chan C."/>
        </authorList>
    </citation>
    <scope>NUCLEOTIDE SEQUENCE [LARGE SCALE GENOMIC DNA]</scope>
</reference>
<dbReference type="Pfam" id="PF01408">
    <property type="entry name" value="GFO_IDH_MocA"/>
    <property type="match status" value="1"/>
</dbReference>
<evidence type="ECO:0000313" key="2">
    <source>
        <dbReference type="EMBL" id="CAI3992129.1"/>
    </source>
</evidence>
<dbReference type="PANTHER" id="PTHR42840:SF6">
    <property type="entry name" value="BINDING ROSSMANN FOLD OXIDOREDUCTASE, PUTATIVE (AFU_ORTHOLOGUE AFUA_3G11930)-RELATED"/>
    <property type="match status" value="1"/>
</dbReference>
<gene>
    <name evidence="2" type="ORF">C1SCF055_LOCUS18982</name>
</gene>
<proteinExistence type="predicted"/>
<dbReference type="SUPFAM" id="SSF51735">
    <property type="entry name" value="NAD(P)-binding Rossmann-fold domains"/>
    <property type="match status" value="1"/>
</dbReference>
<dbReference type="GO" id="GO:0016491">
    <property type="term" value="F:oxidoreductase activity"/>
    <property type="evidence" value="ECO:0007669"/>
    <property type="project" value="TreeGrafter"/>
</dbReference>
<dbReference type="GO" id="GO:0005737">
    <property type="term" value="C:cytoplasm"/>
    <property type="evidence" value="ECO:0007669"/>
    <property type="project" value="TreeGrafter"/>
</dbReference>
<feature type="domain" description="Gfo/Idh/MocA-like oxidoreductase N-terminal" evidence="1">
    <location>
        <begin position="79"/>
        <end position="165"/>
    </location>
</feature>
<dbReference type="EMBL" id="CAMXCT010001672">
    <property type="protein sequence ID" value="CAI3992129.1"/>
    <property type="molecule type" value="Genomic_DNA"/>
</dbReference>